<evidence type="ECO:0000313" key="3">
    <source>
        <dbReference type="EMBL" id="MBO3664806.1"/>
    </source>
</evidence>
<name>A0A939QSK9_9MICO</name>
<evidence type="ECO:0000313" key="4">
    <source>
        <dbReference type="Proteomes" id="UP000680132"/>
    </source>
</evidence>
<feature type="transmembrane region" description="Helical" evidence="1">
    <location>
        <begin position="20"/>
        <end position="40"/>
    </location>
</feature>
<evidence type="ECO:0000259" key="2">
    <source>
        <dbReference type="Pfam" id="PF13400"/>
    </source>
</evidence>
<organism evidence="3 4">
    <name type="scientific">Microbacterium stercoris</name>
    <dbReference type="NCBI Taxonomy" id="2820289"/>
    <lineage>
        <taxon>Bacteria</taxon>
        <taxon>Bacillati</taxon>
        <taxon>Actinomycetota</taxon>
        <taxon>Actinomycetes</taxon>
        <taxon>Micrococcales</taxon>
        <taxon>Microbacteriaceae</taxon>
        <taxon>Microbacterium</taxon>
    </lineage>
</organism>
<dbReference type="InterPro" id="IPR028087">
    <property type="entry name" value="Tad_N"/>
</dbReference>
<keyword evidence="1" id="KW-0472">Membrane</keyword>
<dbReference type="AlphaFoldDB" id="A0A939QSK9"/>
<dbReference type="RefSeq" id="WP_208504824.1">
    <property type="nucleotide sequence ID" value="NZ_JAGFOA010000006.1"/>
</dbReference>
<dbReference type="Pfam" id="PF13400">
    <property type="entry name" value="Tad"/>
    <property type="match status" value="1"/>
</dbReference>
<proteinExistence type="predicted"/>
<feature type="domain" description="Putative Flp pilus-assembly TadG-like N-terminal" evidence="2">
    <location>
        <begin position="12"/>
        <end position="58"/>
    </location>
</feature>
<keyword evidence="1" id="KW-0812">Transmembrane</keyword>
<protein>
    <recommendedName>
        <fullName evidence="2">Putative Flp pilus-assembly TadG-like N-terminal domain-containing protein</fullName>
    </recommendedName>
</protein>
<dbReference type="EMBL" id="JAGFOA010000006">
    <property type="protein sequence ID" value="MBO3664806.1"/>
    <property type="molecule type" value="Genomic_DNA"/>
</dbReference>
<gene>
    <name evidence="3" type="ORF">J5V96_15015</name>
</gene>
<keyword evidence="1" id="KW-1133">Transmembrane helix</keyword>
<accession>A0A939QSK9</accession>
<comment type="caution">
    <text evidence="3">The sequence shown here is derived from an EMBL/GenBank/DDBJ whole genome shotgun (WGS) entry which is preliminary data.</text>
</comment>
<dbReference type="Proteomes" id="UP000680132">
    <property type="component" value="Unassembled WGS sequence"/>
</dbReference>
<keyword evidence="4" id="KW-1185">Reference proteome</keyword>
<evidence type="ECO:0000256" key="1">
    <source>
        <dbReference type="SAM" id="Phobius"/>
    </source>
</evidence>
<reference evidence="3" key="1">
    <citation type="submission" date="2021-03" db="EMBL/GenBank/DDBJ databases">
        <title>Microbacterium sp. nov., a novel actinobacterium isolated from cow dung.</title>
        <authorList>
            <person name="Zhang L."/>
        </authorList>
    </citation>
    <scope>NUCLEOTIDE SEQUENCE</scope>
    <source>
        <strain evidence="3">NEAU-LLB</strain>
    </source>
</reference>
<sequence>MSARWTLEDEEGSTLPLVLGYALLAVALILVCVDATSLYLGQKRLDGLADAAALAAADGFELRVEGDAPRARLDETDARAQALEIVEAARFDETLRDPRLVSVDVGDGVSATVTVAGVWHPPLFSPFVPAGVPLQGRATSRNALD</sequence>